<comment type="similarity">
    <text evidence="7">Belongs to the DHHC palmitoyltransferase family.</text>
</comment>
<evidence type="ECO:0000313" key="11">
    <source>
        <dbReference type="Proteomes" id="UP000332933"/>
    </source>
</evidence>
<reference evidence="10 11" key="1">
    <citation type="submission" date="2019-03" db="EMBL/GenBank/DDBJ databases">
        <authorList>
            <person name="Gaulin E."/>
            <person name="Dumas B."/>
        </authorList>
    </citation>
    <scope>NUCLEOTIDE SEQUENCE [LARGE SCALE GENOMIC DNA]</scope>
    <source>
        <strain evidence="10">CBS 568.67</strain>
    </source>
</reference>
<dbReference type="Pfam" id="PF01529">
    <property type="entry name" value="DHHC"/>
    <property type="match status" value="1"/>
</dbReference>
<keyword evidence="6 7" id="KW-0012">Acyltransferase</keyword>
<feature type="transmembrane region" description="Helical" evidence="7">
    <location>
        <begin position="39"/>
        <end position="60"/>
    </location>
</feature>
<evidence type="ECO:0000313" key="9">
    <source>
        <dbReference type="EMBL" id="KAF0698852.1"/>
    </source>
</evidence>
<dbReference type="AlphaFoldDB" id="A0A485KR20"/>
<evidence type="ECO:0000313" key="10">
    <source>
        <dbReference type="EMBL" id="VFT87402.1"/>
    </source>
</evidence>
<organism evidence="10 11">
    <name type="scientific">Aphanomyces stellatus</name>
    <dbReference type="NCBI Taxonomy" id="120398"/>
    <lineage>
        <taxon>Eukaryota</taxon>
        <taxon>Sar</taxon>
        <taxon>Stramenopiles</taxon>
        <taxon>Oomycota</taxon>
        <taxon>Saprolegniomycetes</taxon>
        <taxon>Saprolegniales</taxon>
        <taxon>Verrucalvaceae</taxon>
        <taxon>Aphanomyces</taxon>
    </lineage>
</organism>
<evidence type="ECO:0000259" key="8">
    <source>
        <dbReference type="Pfam" id="PF01529"/>
    </source>
</evidence>
<comment type="catalytic activity">
    <reaction evidence="7">
        <text>L-cysteinyl-[protein] + hexadecanoyl-CoA = S-hexadecanoyl-L-cysteinyl-[protein] + CoA</text>
        <dbReference type="Rhea" id="RHEA:36683"/>
        <dbReference type="Rhea" id="RHEA-COMP:10131"/>
        <dbReference type="Rhea" id="RHEA-COMP:11032"/>
        <dbReference type="ChEBI" id="CHEBI:29950"/>
        <dbReference type="ChEBI" id="CHEBI:57287"/>
        <dbReference type="ChEBI" id="CHEBI:57379"/>
        <dbReference type="ChEBI" id="CHEBI:74151"/>
        <dbReference type="EC" id="2.3.1.225"/>
    </reaction>
</comment>
<comment type="subcellular location">
    <subcellularLocation>
        <location evidence="1">Membrane</location>
        <topology evidence="1">Multi-pass membrane protein</topology>
    </subcellularLocation>
</comment>
<evidence type="ECO:0000256" key="6">
    <source>
        <dbReference type="ARBA" id="ARBA00023315"/>
    </source>
</evidence>
<gene>
    <name evidence="10" type="primary">Aste57867_10529</name>
    <name evidence="9" type="ORF">As57867_010489</name>
    <name evidence="10" type="ORF">ASTE57867_10529</name>
</gene>
<name>A0A485KR20_9STRA</name>
<sequence>MCCKSKGLSPFMQWLVPTAVACLITWIYAGFALNPHGLITLPLVHCLHYNVGVGIMALSLGRCLMAKVRVDPKQHVPGDGSIELKYNGEKRFCRKCDLPKPDRTHHCSSCGSCIAKMDHHCVFLNKCIGLENYKFFVLFLLWSAASCLNTAHLIWEYLFRSAFTALGRDLASGSFSVLSSPFQLIAVFFTSLCVGAALVIFFFMHLYLTLCNMTTLEYCEKRGTIGFVNFYNVGVVANLHQVFGGTAIALVPIYPAHMPALRHRFPVNAMKFD</sequence>
<dbReference type="Proteomes" id="UP000332933">
    <property type="component" value="Unassembled WGS sequence"/>
</dbReference>
<keyword evidence="5 7" id="KW-0472">Membrane</keyword>
<accession>A0A485KR20</accession>
<keyword evidence="11" id="KW-1185">Reference proteome</keyword>
<feature type="transmembrane region" description="Helical" evidence="7">
    <location>
        <begin position="184"/>
        <end position="208"/>
    </location>
</feature>
<evidence type="ECO:0000256" key="7">
    <source>
        <dbReference type="RuleBase" id="RU079119"/>
    </source>
</evidence>
<dbReference type="PROSITE" id="PS51257">
    <property type="entry name" value="PROKAR_LIPOPROTEIN"/>
    <property type="match status" value="1"/>
</dbReference>
<dbReference type="GO" id="GO:0016020">
    <property type="term" value="C:membrane"/>
    <property type="evidence" value="ECO:0007669"/>
    <property type="project" value="UniProtKB-SubCell"/>
</dbReference>
<evidence type="ECO:0000256" key="2">
    <source>
        <dbReference type="ARBA" id="ARBA00022679"/>
    </source>
</evidence>
<protein>
    <recommendedName>
        <fullName evidence="7">Palmitoyltransferase</fullName>
        <ecNumber evidence="7">2.3.1.225</ecNumber>
    </recommendedName>
</protein>
<evidence type="ECO:0000256" key="5">
    <source>
        <dbReference type="ARBA" id="ARBA00023136"/>
    </source>
</evidence>
<evidence type="ECO:0000256" key="3">
    <source>
        <dbReference type="ARBA" id="ARBA00022692"/>
    </source>
</evidence>
<reference evidence="9" key="2">
    <citation type="submission" date="2019-06" db="EMBL/GenBank/DDBJ databases">
        <title>Genomics analysis of Aphanomyces spp. identifies a new class of oomycete effector associated with host adaptation.</title>
        <authorList>
            <person name="Gaulin E."/>
        </authorList>
    </citation>
    <scope>NUCLEOTIDE SEQUENCE</scope>
    <source>
        <strain evidence="9">CBS 578.67</strain>
    </source>
</reference>
<evidence type="ECO:0000256" key="1">
    <source>
        <dbReference type="ARBA" id="ARBA00004141"/>
    </source>
</evidence>
<evidence type="ECO:0000256" key="4">
    <source>
        <dbReference type="ARBA" id="ARBA00022989"/>
    </source>
</evidence>
<feature type="transmembrane region" description="Helical" evidence="7">
    <location>
        <begin position="135"/>
        <end position="155"/>
    </location>
</feature>
<feature type="transmembrane region" description="Helical" evidence="7">
    <location>
        <begin position="12"/>
        <end position="33"/>
    </location>
</feature>
<proteinExistence type="inferred from homology"/>
<keyword evidence="4 7" id="KW-1133">Transmembrane helix</keyword>
<keyword evidence="2 7" id="KW-0808">Transferase</keyword>
<dbReference type="OrthoDB" id="9909019at2759"/>
<dbReference type="EC" id="2.3.1.225" evidence="7"/>
<dbReference type="EMBL" id="CAADRA010005236">
    <property type="protein sequence ID" value="VFT87402.1"/>
    <property type="molecule type" value="Genomic_DNA"/>
</dbReference>
<dbReference type="GO" id="GO:0019706">
    <property type="term" value="F:protein-cysteine S-palmitoyltransferase activity"/>
    <property type="evidence" value="ECO:0007669"/>
    <property type="project" value="UniProtKB-EC"/>
</dbReference>
<feature type="domain" description="Palmitoyltransferase DHHC" evidence="8">
    <location>
        <begin position="88"/>
        <end position="221"/>
    </location>
</feature>
<dbReference type="PROSITE" id="PS50216">
    <property type="entry name" value="DHHC"/>
    <property type="match status" value="1"/>
</dbReference>
<keyword evidence="3 7" id="KW-0812">Transmembrane</keyword>
<dbReference type="InterPro" id="IPR001594">
    <property type="entry name" value="Palmitoyltrfase_DHHC"/>
</dbReference>
<dbReference type="EMBL" id="VJMH01005215">
    <property type="protein sequence ID" value="KAF0698852.1"/>
    <property type="molecule type" value="Genomic_DNA"/>
</dbReference>
<dbReference type="InterPro" id="IPR039859">
    <property type="entry name" value="PFA4/ZDH16/20/ERF2-like"/>
</dbReference>
<comment type="domain">
    <text evidence="7">The DHHC domain is required for palmitoyltransferase activity.</text>
</comment>
<dbReference type="PANTHER" id="PTHR12246">
    <property type="entry name" value="PALMITOYLTRANSFERASE ZDHHC16"/>
    <property type="match status" value="1"/>
</dbReference>